<dbReference type="KEGG" id="sru:SRU_1582"/>
<dbReference type="EMBL" id="CP000159">
    <property type="protein sequence ID" value="ABC44524.1"/>
    <property type="molecule type" value="Genomic_DNA"/>
</dbReference>
<proteinExistence type="predicted"/>
<evidence type="ECO:0000256" key="1">
    <source>
        <dbReference type="SAM" id="MobiDB-lite"/>
    </source>
</evidence>
<feature type="region of interest" description="Disordered" evidence="1">
    <location>
        <begin position="1"/>
        <end position="61"/>
    </location>
</feature>
<feature type="compositionally biased region" description="Low complexity" evidence="1">
    <location>
        <begin position="37"/>
        <end position="47"/>
    </location>
</feature>
<gene>
    <name evidence="2" type="ordered locus">SRU_1582</name>
</gene>
<sequence length="272" mass="29222">MKPRDLVPGSHSTSIPSSDPFQPMSPDNSDIDRTDASEASSDAPSDESTADKTAQEMNDLLDELRAEVTRLRAQQAKKQAESWVQRHPFLALTISSLAGAAAGYGAARATRPQPPSLSEQARGRLRRLIDEAQRVATGVGTDLSERAARSGEDVRNRAEETGRRLADQAQKQGAGLRKQAEDLARRASEQARRAGTEAGETVRQAAAEASDEAREVGARLADEAEDTIEEQVESAQETLTGEDESSALRQSIFTVAGLAAGGYLAAKVRRWL</sequence>
<feature type="compositionally biased region" description="Polar residues" evidence="1">
    <location>
        <begin position="10"/>
        <end position="28"/>
    </location>
</feature>
<evidence type="ECO:0000313" key="3">
    <source>
        <dbReference type="Proteomes" id="UP000008674"/>
    </source>
</evidence>
<dbReference type="HOGENOM" id="CLU_1022675_0_0_10"/>
<dbReference type="AlphaFoldDB" id="Q2S278"/>
<organism evidence="2 3">
    <name type="scientific">Salinibacter ruber (strain DSM 13855 / M31)</name>
    <dbReference type="NCBI Taxonomy" id="309807"/>
    <lineage>
        <taxon>Bacteria</taxon>
        <taxon>Pseudomonadati</taxon>
        <taxon>Rhodothermota</taxon>
        <taxon>Rhodothermia</taxon>
        <taxon>Rhodothermales</taxon>
        <taxon>Salinibacteraceae</taxon>
        <taxon>Salinibacter</taxon>
    </lineage>
</organism>
<evidence type="ECO:0008006" key="4">
    <source>
        <dbReference type="Google" id="ProtNLM"/>
    </source>
</evidence>
<dbReference type="EnsemblBacteria" id="ABC44524">
    <property type="protein sequence ID" value="ABC44524"/>
    <property type="gene ID" value="SRU_1582"/>
</dbReference>
<dbReference type="PATRIC" id="fig|309807.25.peg.1637"/>
<keyword evidence="3" id="KW-1185">Reference proteome</keyword>
<dbReference type="STRING" id="309807.SRU_1582"/>
<evidence type="ECO:0000313" key="2">
    <source>
        <dbReference type="EMBL" id="ABC44524.1"/>
    </source>
</evidence>
<feature type="region of interest" description="Disordered" evidence="1">
    <location>
        <begin position="137"/>
        <end position="200"/>
    </location>
</feature>
<name>Q2S278_SALRD</name>
<dbReference type="Proteomes" id="UP000008674">
    <property type="component" value="Chromosome"/>
</dbReference>
<accession>Q2S278</accession>
<dbReference type="eggNOG" id="ENOG502ZZC6">
    <property type="taxonomic scope" value="Bacteria"/>
</dbReference>
<feature type="compositionally biased region" description="Basic and acidic residues" evidence="1">
    <location>
        <begin position="178"/>
        <end position="195"/>
    </location>
</feature>
<reference evidence="2 3" key="1">
    <citation type="journal article" date="2005" name="Proc. Natl. Acad. Sci. U.S.A.">
        <title>The genome of Salinibacter ruber: convergence and gene exchange among hyperhalophilic bacteria and archaea.</title>
        <authorList>
            <person name="Mongodin E.F."/>
            <person name="Nelson K.E."/>
            <person name="Daugherty S."/>
            <person name="Deboy R.T."/>
            <person name="Wister J."/>
            <person name="Khouri H."/>
            <person name="Weidman J."/>
            <person name="Walsh D.A."/>
            <person name="Papke R.T."/>
            <person name="Sanchez Perez G."/>
            <person name="Sharma A.K."/>
            <person name="Nesbo C.L."/>
            <person name="MacLeod D."/>
            <person name="Bapteste E."/>
            <person name="Doolittle W.F."/>
            <person name="Charlebois R.L."/>
            <person name="Legault B."/>
            <person name="Rodriguez-Valera F."/>
        </authorList>
    </citation>
    <scope>NUCLEOTIDE SEQUENCE [LARGE SCALE GENOMIC DNA]</scope>
    <source>
        <strain evidence="3">DSM 13855 / CECT 5946 / M31</strain>
    </source>
</reference>
<feature type="compositionally biased region" description="Basic and acidic residues" evidence="1">
    <location>
        <begin position="143"/>
        <end position="166"/>
    </location>
</feature>
<dbReference type="OrthoDB" id="9982485at2"/>
<protein>
    <recommendedName>
        <fullName evidence="4">Late embryogenesis abundant protein</fullName>
    </recommendedName>
</protein>